<feature type="region of interest" description="Disordered" evidence="1">
    <location>
        <begin position="1"/>
        <end position="48"/>
    </location>
</feature>
<dbReference type="AlphaFoldDB" id="A0A0Q3F3X3"/>
<feature type="compositionally biased region" description="Polar residues" evidence="1">
    <location>
        <begin position="10"/>
        <end position="21"/>
    </location>
</feature>
<proteinExistence type="predicted"/>
<gene>
    <name evidence="2" type="ORF">BRADI_3g02803v3</name>
</gene>
<dbReference type="EMBL" id="CM000882">
    <property type="protein sequence ID" value="KQJ93116.1"/>
    <property type="molecule type" value="Genomic_DNA"/>
</dbReference>
<accession>A0A0Q3F3X3</accession>
<evidence type="ECO:0000256" key="1">
    <source>
        <dbReference type="SAM" id="MobiDB-lite"/>
    </source>
</evidence>
<evidence type="ECO:0000313" key="3">
    <source>
        <dbReference type="EnsemblPlants" id="KQJ93116"/>
    </source>
</evidence>
<evidence type="ECO:0000313" key="2">
    <source>
        <dbReference type="EMBL" id="KQJ93116.1"/>
    </source>
</evidence>
<protein>
    <submittedName>
        <fullName evidence="2 3">Uncharacterized protein</fullName>
    </submittedName>
</protein>
<sequence>MVADARDPRTPSSPLPNSASTLLDDRPAVHDLDPGIEESTGGNSPGIYRRPADLAFWRHSKPLVANGDGNCRPSI</sequence>
<organism evidence="2">
    <name type="scientific">Brachypodium distachyon</name>
    <name type="common">Purple false brome</name>
    <name type="synonym">Trachynia distachya</name>
    <dbReference type="NCBI Taxonomy" id="15368"/>
    <lineage>
        <taxon>Eukaryota</taxon>
        <taxon>Viridiplantae</taxon>
        <taxon>Streptophyta</taxon>
        <taxon>Embryophyta</taxon>
        <taxon>Tracheophyta</taxon>
        <taxon>Spermatophyta</taxon>
        <taxon>Magnoliopsida</taxon>
        <taxon>Liliopsida</taxon>
        <taxon>Poales</taxon>
        <taxon>Poaceae</taxon>
        <taxon>BOP clade</taxon>
        <taxon>Pooideae</taxon>
        <taxon>Stipodae</taxon>
        <taxon>Brachypodieae</taxon>
        <taxon>Brachypodium</taxon>
    </lineage>
</organism>
<dbReference type="Gramene" id="KQJ93116">
    <property type="protein sequence ID" value="KQJ93116"/>
    <property type="gene ID" value="BRADI_3g02803v3"/>
</dbReference>
<reference evidence="2 3" key="1">
    <citation type="journal article" date="2010" name="Nature">
        <title>Genome sequencing and analysis of the model grass Brachypodium distachyon.</title>
        <authorList>
            <consortium name="International Brachypodium Initiative"/>
        </authorList>
    </citation>
    <scope>NUCLEOTIDE SEQUENCE [LARGE SCALE GENOMIC DNA]</scope>
    <source>
        <strain evidence="2 3">Bd21</strain>
    </source>
</reference>
<keyword evidence="4" id="KW-1185">Reference proteome</keyword>
<dbReference type="EnsemblPlants" id="KQJ93116">
    <property type="protein sequence ID" value="KQJ93116"/>
    <property type="gene ID" value="BRADI_3g02803v3"/>
</dbReference>
<dbReference type="Proteomes" id="UP000008810">
    <property type="component" value="Chromosome 3"/>
</dbReference>
<reference evidence="3" key="3">
    <citation type="submission" date="2018-08" db="UniProtKB">
        <authorList>
            <consortium name="EnsemblPlants"/>
        </authorList>
    </citation>
    <scope>IDENTIFICATION</scope>
    <source>
        <strain evidence="3">cv. Bd21</strain>
    </source>
</reference>
<evidence type="ECO:0000313" key="4">
    <source>
        <dbReference type="Proteomes" id="UP000008810"/>
    </source>
</evidence>
<name>A0A0Q3F3X3_BRADI</name>
<feature type="compositionally biased region" description="Basic and acidic residues" evidence="1">
    <location>
        <begin position="23"/>
        <end position="33"/>
    </location>
</feature>
<reference evidence="2" key="2">
    <citation type="submission" date="2017-06" db="EMBL/GenBank/DDBJ databases">
        <title>WGS assembly of Brachypodium distachyon.</title>
        <authorList>
            <consortium name="The International Brachypodium Initiative"/>
            <person name="Lucas S."/>
            <person name="Harmon-Smith M."/>
            <person name="Lail K."/>
            <person name="Tice H."/>
            <person name="Grimwood J."/>
            <person name="Bruce D."/>
            <person name="Barry K."/>
            <person name="Shu S."/>
            <person name="Lindquist E."/>
            <person name="Wang M."/>
            <person name="Pitluck S."/>
            <person name="Vogel J.P."/>
            <person name="Garvin D.F."/>
            <person name="Mockler T.C."/>
            <person name="Schmutz J."/>
            <person name="Rokhsar D."/>
            <person name="Bevan M.W."/>
        </authorList>
    </citation>
    <scope>NUCLEOTIDE SEQUENCE</scope>
    <source>
        <strain evidence="2">Bd21</strain>
    </source>
</reference>
<dbReference type="InParanoid" id="A0A0Q3F3X3"/>